<dbReference type="AlphaFoldDB" id="A0A834DY03"/>
<evidence type="ECO:0000313" key="4">
    <source>
        <dbReference type="Proteomes" id="UP000664940"/>
    </source>
</evidence>
<keyword evidence="2" id="KW-0472">Membrane</keyword>
<organism evidence="3 4">
    <name type="scientific">Phyllostomus discolor</name>
    <name type="common">pale spear-nosed bat</name>
    <dbReference type="NCBI Taxonomy" id="89673"/>
    <lineage>
        <taxon>Eukaryota</taxon>
        <taxon>Metazoa</taxon>
        <taxon>Chordata</taxon>
        <taxon>Craniata</taxon>
        <taxon>Vertebrata</taxon>
        <taxon>Euteleostomi</taxon>
        <taxon>Mammalia</taxon>
        <taxon>Eutheria</taxon>
        <taxon>Laurasiatheria</taxon>
        <taxon>Chiroptera</taxon>
        <taxon>Yangochiroptera</taxon>
        <taxon>Phyllostomidae</taxon>
        <taxon>Phyllostominae</taxon>
        <taxon>Phyllostomus</taxon>
    </lineage>
</organism>
<gene>
    <name evidence="3" type="ORF">HJG60_014494</name>
</gene>
<reference evidence="3 4" key="1">
    <citation type="journal article" date="2020" name="Nature">
        <title>Six reference-quality genomes reveal evolution of bat adaptations.</title>
        <authorList>
            <person name="Jebb D."/>
            <person name="Huang Z."/>
            <person name="Pippel M."/>
            <person name="Hughes G.M."/>
            <person name="Lavrichenko K."/>
            <person name="Devanna P."/>
            <person name="Winkler S."/>
            <person name="Jermiin L.S."/>
            <person name="Skirmuntt E.C."/>
            <person name="Katzourakis A."/>
            <person name="Burkitt-Gray L."/>
            <person name="Ray D.A."/>
            <person name="Sullivan K.A.M."/>
            <person name="Roscito J.G."/>
            <person name="Kirilenko B.M."/>
            <person name="Davalos L.M."/>
            <person name="Corthals A.P."/>
            <person name="Power M.L."/>
            <person name="Jones G."/>
            <person name="Ransome R.D."/>
            <person name="Dechmann D.K.N."/>
            <person name="Locatelli A.G."/>
            <person name="Puechmaille S.J."/>
            <person name="Fedrigo O."/>
            <person name="Jarvis E.D."/>
            <person name="Hiller M."/>
            <person name="Vernes S.C."/>
            <person name="Myers E.W."/>
            <person name="Teeling E.C."/>
        </authorList>
    </citation>
    <scope>NUCLEOTIDE SEQUENCE [LARGE SCALE GENOMIC DNA]</scope>
    <source>
        <strain evidence="3">Bat1K_MPI-CBG_1</strain>
    </source>
</reference>
<proteinExistence type="predicted"/>
<feature type="transmembrane region" description="Helical" evidence="2">
    <location>
        <begin position="51"/>
        <end position="76"/>
    </location>
</feature>
<comment type="caution">
    <text evidence="3">The sequence shown here is derived from an EMBL/GenBank/DDBJ whole genome shotgun (WGS) entry which is preliminary data.</text>
</comment>
<protein>
    <submittedName>
        <fullName evidence="3">Prolyl 4-hydroxylase, transmembrane</fullName>
    </submittedName>
</protein>
<accession>A0A834DY03</accession>
<dbReference type="EMBL" id="JABVXQ010000007">
    <property type="protein sequence ID" value="KAF6100495.1"/>
    <property type="molecule type" value="Genomic_DNA"/>
</dbReference>
<keyword evidence="2" id="KW-1133">Transmembrane helix</keyword>
<dbReference type="Proteomes" id="UP000664940">
    <property type="component" value="Unassembled WGS sequence"/>
</dbReference>
<evidence type="ECO:0000313" key="3">
    <source>
        <dbReference type="EMBL" id="KAF6100495.1"/>
    </source>
</evidence>
<evidence type="ECO:0000256" key="2">
    <source>
        <dbReference type="SAM" id="Phobius"/>
    </source>
</evidence>
<keyword evidence="2 3" id="KW-0812">Transmembrane</keyword>
<sequence length="153" mass="16813">MAAAVGPSPEDVRPQWVPPEHDPAEPAAGLGDCEDTPVRPLCKPRGICSRAYFLVLMVFVHLYLGNVLALLLFVHYSNGDESSDPGPQRRAPEPEPATTLAPLIRLEGIKVGHEQKVQLVADRDHFIRTLSLKPLLFDADCSWLLEDGAGWKI</sequence>
<name>A0A834DY03_9CHIR</name>
<feature type="region of interest" description="Disordered" evidence="1">
    <location>
        <begin position="1"/>
        <end position="35"/>
    </location>
</feature>
<evidence type="ECO:0000256" key="1">
    <source>
        <dbReference type="SAM" id="MobiDB-lite"/>
    </source>
</evidence>